<feature type="region of interest" description="Disordered" evidence="6">
    <location>
        <begin position="77"/>
        <end position="98"/>
    </location>
</feature>
<dbReference type="Gene3D" id="3.50.50.60">
    <property type="entry name" value="FAD/NAD(P)-binding domain"/>
    <property type="match status" value="2"/>
</dbReference>
<organism evidence="9 10">
    <name type="scientific">Flammeovirga aprica JL-4</name>
    <dbReference type="NCBI Taxonomy" id="694437"/>
    <lineage>
        <taxon>Bacteria</taxon>
        <taxon>Pseudomonadati</taxon>
        <taxon>Bacteroidota</taxon>
        <taxon>Cytophagia</taxon>
        <taxon>Cytophagales</taxon>
        <taxon>Flammeovirgaceae</taxon>
        <taxon>Flammeovirga</taxon>
    </lineage>
</organism>
<evidence type="ECO:0000256" key="5">
    <source>
        <dbReference type="ARBA" id="ARBA00023002"/>
    </source>
</evidence>
<dbReference type="EMBL" id="JABANE010000006">
    <property type="protein sequence ID" value="NME66976.1"/>
    <property type="molecule type" value="Genomic_DNA"/>
</dbReference>
<evidence type="ECO:0000313" key="10">
    <source>
        <dbReference type="Proteomes" id="UP000576082"/>
    </source>
</evidence>
<dbReference type="InterPro" id="IPR036188">
    <property type="entry name" value="FAD/NAD-bd_sf"/>
</dbReference>
<accession>A0A7X9RSF2</accession>
<dbReference type="Pfam" id="PF00732">
    <property type="entry name" value="GMC_oxred_N"/>
    <property type="match status" value="1"/>
</dbReference>
<dbReference type="Proteomes" id="UP000576082">
    <property type="component" value="Unassembled WGS sequence"/>
</dbReference>
<dbReference type="AlphaFoldDB" id="A0A7X9RSF2"/>
<dbReference type="InterPro" id="IPR007867">
    <property type="entry name" value="GMC_OxRtase_C"/>
</dbReference>
<evidence type="ECO:0000256" key="3">
    <source>
        <dbReference type="ARBA" id="ARBA00022630"/>
    </source>
</evidence>
<dbReference type="GO" id="GO:0050660">
    <property type="term" value="F:flavin adenine dinucleotide binding"/>
    <property type="evidence" value="ECO:0007669"/>
    <property type="project" value="InterPro"/>
</dbReference>
<dbReference type="InterPro" id="IPR000172">
    <property type="entry name" value="GMC_OxRdtase_N"/>
</dbReference>
<evidence type="ECO:0000259" key="8">
    <source>
        <dbReference type="Pfam" id="PF05199"/>
    </source>
</evidence>
<dbReference type="PANTHER" id="PTHR42784">
    <property type="entry name" value="PYRANOSE 2-OXIDASE"/>
    <property type="match status" value="1"/>
</dbReference>
<evidence type="ECO:0000256" key="4">
    <source>
        <dbReference type="ARBA" id="ARBA00022827"/>
    </source>
</evidence>
<evidence type="ECO:0000256" key="2">
    <source>
        <dbReference type="ARBA" id="ARBA00010790"/>
    </source>
</evidence>
<comment type="similarity">
    <text evidence="2">Belongs to the GMC oxidoreductase family.</text>
</comment>
<feature type="domain" description="Glucose-methanol-choline oxidoreductase N-terminal" evidence="7">
    <location>
        <begin position="277"/>
        <end position="382"/>
    </location>
</feature>
<keyword evidence="10" id="KW-1185">Reference proteome</keyword>
<proteinExistence type="inferred from homology"/>
<dbReference type="PANTHER" id="PTHR42784:SF1">
    <property type="entry name" value="PYRANOSE 2-OXIDASE"/>
    <property type="match status" value="1"/>
</dbReference>
<evidence type="ECO:0000259" key="7">
    <source>
        <dbReference type="Pfam" id="PF00732"/>
    </source>
</evidence>
<keyword evidence="3" id="KW-0285">Flavoprotein</keyword>
<dbReference type="SUPFAM" id="SSF51905">
    <property type="entry name" value="FAD/NAD(P)-binding domain"/>
    <property type="match status" value="1"/>
</dbReference>
<sequence length="620" mass="68102">MSNDHGGLTTTIDHKTAASTNYDAVIVGSGISGAIAAKELCEKGFKVLILEAGPGKDLSLNGYEKYLDNFYTATSKDNNAPFPRNPNAPMPRGTDVDSLRPGEPNSANFLVQNGPLVTDTTYCKVVGGTTMHFESKTPRMLPEDFHMKDKYDVGVNWPMDYKELQPYYRTAEKEMGVSGEVDSQNITGTDNYAEGYVFPMHGMPPSYLDQTVGKGLNGMTVDMKGEEHTLQVRPFPQGRNGIPNLEYKAFNDGENFVPEGAVSLHQAEIGERCQGNNNCTPICPVQAKYDARKTLVKALRTGYADLLPQTVASKVVVDDSGKVTEIEYKHYDSMESSEYESGSFKGKIFVLAANAIENARLMLASGLQSSSKLMGKNFMDHPYLLTWGLLPEVAGTMRGTVCTSGISDLRSGEFRKDHAAFAIDIHNDGWGWATGSPYTNLHDIVDNMNKYGKELRHELVNQISTQLLMAVMIELMPDPSNSITVSPDYTDRLGNMRPIVSLSIPDYTLKAVEKARQVTRQIFQRLGAEDHTSYDPLDFGYVSYNGEGYALRGGNHIAGTHIMGDDKATSVVDKNQKSWDHENLYLIGAGSMPSIGTSNTTLTLAALCFKSTKKMLEDLI</sequence>
<evidence type="ECO:0000256" key="1">
    <source>
        <dbReference type="ARBA" id="ARBA00001974"/>
    </source>
</evidence>
<keyword evidence="4" id="KW-0274">FAD</keyword>
<comment type="cofactor">
    <cofactor evidence="1">
        <name>FAD</name>
        <dbReference type="ChEBI" id="CHEBI:57692"/>
    </cofactor>
</comment>
<evidence type="ECO:0000256" key="6">
    <source>
        <dbReference type="SAM" id="MobiDB-lite"/>
    </source>
</evidence>
<keyword evidence="5" id="KW-0560">Oxidoreductase</keyword>
<protein>
    <submittedName>
        <fullName evidence="9">GMC family oxidoreductase</fullName>
    </submittedName>
</protein>
<dbReference type="Pfam" id="PF05199">
    <property type="entry name" value="GMC_oxred_C"/>
    <property type="match status" value="1"/>
</dbReference>
<dbReference type="Pfam" id="PF13450">
    <property type="entry name" value="NAD_binding_8"/>
    <property type="match status" value="1"/>
</dbReference>
<gene>
    <name evidence="9" type="ORF">HHU12_03265</name>
</gene>
<comment type="caution">
    <text evidence="9">The sequence shown here is derived from an EMBL/GenBank/DDBJ whole genome shotgun (WGS) entry which is preliminary data.</text>
</comment>
<evidence type="ECO:0000313" key="9">
    <source>
        <dbReference type="EMBL" id="NME66976.1"/>
    </source>
</evidence>
<dbReference type="GO" id="GO:0016614">
    <property type="term" value="F:oxidoreductase activity, acting on CH-OH group of donors"/>
    <property type="evidence" value="ECO:0007669"/>
    <property type="project" value="InterPro"/>
</dbReference>
<feature type="domain" description="Glucose-methanol-choline oxidoreductase C-terminal" evidence="8">
    <location>
        <begin position="477"/>
        <end position="607"/>
    </location>
</feature>
<reference evidence="9 10" key="1">
    <citation type="submission" date="2020-04" db="EMBL/GenBank/DDBJ databases">
        <title>Flammeovirga sp. SR4, a novel species isolated from seawater.</title>
        <authorList>
            <person name="Wang X."/>
        </authorList>
    </citation>
    <scope>NUCLEOTIDE SEQUENCE [LARGE SCALE GENOMIC DNA]</scope>
    <source>
        <strain evidence="9 10">ATCC 23126</strain>
    </source>
</reference>
<dbReference type="RefSeq" id="WP_169654964.1">
    <property type="nucleotide sequence ID" value="NZ_JABANE010000006.1"/>
</dbReference>
<dbReference type="InterPro" id="IPR051473">
    <property type="entry name" value="P2Ox-like"/>
</dbReference>
<name>A0A7X9RSF2_9BACT</name>